<evidence type="ECO:0000256" key="1">
    <source>
        <dbReference type="SAM" id="MobiDB-lite"/>
    </source>
</evidence>
<keyword evidence="2" id="KW-0732">Signal</keyword>
<dbReference type="Pfam" id="PF13663">
    <property type="entry name" value="DUF4148"/>
    <property type="match status" value="1"/>
</dbReference>
<dbReference type="InterPro" id="IPR025421">
    <property type="entry name" value="DUF4148"/>
</dbReference>
<gene>
    <name evidence="3" type="ORF">EYW47_19135</name>
</gene>
<evidence type="ECO:0000256" key="2">
    <source>
        <dbReference type="SAM" id="SignalP"/>
    </source>
</evidence>
<feature type="signal peptide" evidence="2">
    <location>
        <begin position="1"/>
        <end position="22"/>
    </location>
</feature>
<dbReference type="AlphaFoldDB" id="A0A4R5M795"/>
<evidence type="ECO:0000313" key="3">
    <source>
        <dbReference type="EMBL" id="TDG22006.1"/>
    </source>
</evidence>
<dbReference type="Proteomes" id="UP000295722">
    <property type="component" value="Unassembled WGS sequence"/>
</dbReference>
<name>A0A4R5M795_9BURK</name>
<comment type="caution">
    <text evidence="3">The sequence shown here is derived from an EMBL/GenBank/DDBJ whole genome shotgun (WGS) entry which is preliminary data.</text>
</comment>
<feature type="region of interest" description="Disordered" evidence="1">
    <location>
        <begin position="86"/>
        <end position="114"/>
    </location>
</feature>
<sequence length="114" mass="11332">MKALISALLISCALAAPVCAFAQANAAADTASTNGPVTRAEVRADLVRLEQAGYRPAAKDINYPDDIQHAEAIVAQQDAQSAAGAVGGVSMAGSSDSGAQGSSGPAGQSIYFGH</sequence>
<accession>A0A4R5M795</accession>
<reference evidence="3 4" key="1">
    <citation type="submission" date="2019-03" db="EMBL/GenBank/DDBJ databases">
        <title>Paraburkholderia sp. 4M-K11, isolated from subtropical forest soil.</title>
        <authorList>
            <person name="Gao Z.-H."/>
            <person name="Qiu L.-H."/>
        </authorList>
    </citation>
    <scope>NUCLEOTIDE SEQUENCE [LARGE SCALE GENOMIC DNA]</scope>
    <source>
        <strain evidence="3 4">4M-K11</strain>
    </source>
</reference>
<keyword evidence="4" id="KW-1185">Reference proteome</keyword>
<proteinExistence type="predicted"/>
<feature type="chain" id="PRO_5020888444" evidence="2">
    <location>
        <begin position="23"/>
        <end position="114"/>
    </location>
</feature>
<dbReference type="EMBL" id="SMRP01000009">
    <property type="protein sequence ID" value="TDG22006.1"/>
    <property type="molecule type" value="Genomic_DNA"/>
</dbReference>
<organism evidence="3 4">
    <name type="scientific">Paraburkholderia silviterrae</name>
    <dbReference type="NCBI Taxonomy" id="2528715"/>
    <lineage>
        <taxon>Bacteria</taxon>
        <taxon>Pseudomonadati</taxon>
        <taxon>Pseudomonadota</taxon>
        <taxon>Betaproteobacteria</taxon>
        <taxon>Burkholderiales</taxon>
        <taxon>Burkholderiaceae</taxon>
        <taxon>Paraburkholderia</taxon>
    </lineage>
</organism>
<evidence type="ECO:0000313" key="4">
    <source>
        <dbReference type="Proteomes" id="UP000295722"/>
    </source>
</evidence>
<protein>
    <submittedName>
        <fullName evidence="3">DUF4148 domain-containing protein</fullName>
    </submittedName>
</protein>
<dbReference type="RefSeq" id="WP_133196406.1">
    <property type="nucleotide sequence ID" value="NZ_JBHUCW010000037.1"/>
</dbReference>
<dbReference type="OrthoDB" id="9099264at2"/>